<accession>A0A0C9ZB05</accession>
<name>A0A0C9ZB05_9AGAM</name>
<protein>
    <submittedName>
        <fullName evidence="1">Uncharacterized protein</fullName>
    </submittedName>
</protein>
<dbReference type="InParanoid" id="A0A0C9ZB05"/>
<dbReference type="HOGENOM" id="CLU_2689469_0_0_1"/>
<proteinExistence type="predicted"/>
<dbReference type="STRING" id="930992.A0A0C9ZB05"/>
<dbReference type="Proteomes" id="UP000054485">
    <property type="component" value="Unassembled WGS sequence"/>
</dbReference>
<dbReference type="OrthoDB" id="65716at2759"/>
<dbReference type="AlphaFoldDB" id="A0A0C9ZB05"/>
<sequence>MQPPTPKKEDVPSEDGFINRCFSFTIRRDKWGIPSMIIGNFIQVLTGMLEVGDSSMLDSPSVRGSLPADACSRK</sequence>
<keyword evidence="2" id="KW-1185">Reference proteome</keyword>
<reference evidence="1 2" key="1">
    <citation type="submission" date="2014-04" db="EMBL/GenBank/DDBJ databases">
        <authorList>
            <consortium name="DOE Joint Genome Institute"/>
            <person name="Kuo A."/>
            <person name="Ruytinx J."/>
            <person name="Rineau F."/>
            <person name="Colpaert J."/>
            <person name="Kohler A."/>
            <person name="Nagy L.G."/>
            <person name="Floudas D."/>
            <person name="Copeland A."/>
            <person name="Barry K.W."/>
            <person name="Cichocki N."/>
            <person name="Veneault-Fourrey C."/>
            <person name="LaButti K."/>
            <person name="Lindquist E.A."/>
            <person name="Lipzen A."/>
            <person name="Lundell T."/>
            <person name="Morin E."/>
            <person name="Murat C."/>
            <person name="Sun H."/>
            <person name="Tunlid A."/>
            <person name="Henrissat B."/>
            <person name="Grigoriev I.V."/>
            <person name="Hibbett D.S."/>
            <person name="Martin F."/>
            <person name="Nordberg H.P."/>
            <person name="Cantor M.N."/>
            <person name="Hua S.X."/>
        </authorList>
    </citation>
    <scope>NUCLEOTIDE SEQUENCE [LARGE SCALE GENOMIC DNA]</scope>
    <source>
        <strain evidence="1 2">UH-Slu-Lm8-n1</strain>
    </source>
</reference>
<organism evidence="1 2">
    <name type="scientific">Suillus luteus UH-Slu-Lm8-n1</name>
    <dbReference type="NCBI Taxonomy" id="930992"/>
    <lineage>
        <taxon>Eukaryota</taxon>
        <taxon>Fungi</taxon>
        <taxon>Dikarya</taxon>
        <taxon>Basidiomycota</taxon>
        <taxon>Agaricomycotina</taxon>
        <taxon>Agaricomycetes</taxon>
        <taxon>Agaricomycetidae</taxon>
        <taxon>Boletales</taxon>
        <taxon>Suillineae</taxon>
        <taxon>Suillaceae</taxon>
        <taxon>Suillus</taxon>
    </lineage>
</organism>
<reference evidence="2" key="2">
    <citation type="submission" date="2015-01" db="EMBL/GenBank/DDBJ databases">
        <title>Evolutionary Origins and Diversification of the Mycorrhizal Mutualists.</title>
        <authorList>
            <consortium name="DOE Joint Genome Institute"/>
            <consortium name="Mycorrhizal Genomics Consortium"/>
            <person name="Kohler A."/>
            <person name="Kuo A."/>
            <person name="Nagy L.G."/>
            <person name="Floudas D."/>
            <person name="Copeland A."/>
            <person name="Barry K.W."/>
            <person name="Cichocki N."/>
            <person name="Veneault-Fourrey C."/>
            <person name="LaButti K."/>
            <person name="Lindquist E.A."/>
            <person name="Lipzen A."/>
            <person name="Lundell T."/>
            <person name="Morin E."/>
            <person name="Murat C."/>
            <person name="Riley R."/>
            <person name="Ohm R."/>
            <person name="Sun H."/>
            <person name="Tunlid A."/>
            <person name="Henrissat B."/>
            <person name="Grigoriev I.V."/>
            <person name="Hibbett D.S."/>
            <person name="Martin F."/>
        </authorList>
    </citation>
    <scope>NUCLEOTIDE SEQUENCE [LARGE SCALE GENOMIC DNA]</scope>
    <source>
        <strain evidence="2">UH-Slu-Lm8-n1</strain>
    </source>
</reference>
<evidence type="ECO:0000313" key="2">
    <source>
        <dbReference type="Proteomes" id="UP000054485"/>
    </source>
</evidence>
<dbReference type="EMBL" id="KN835712">
    <property type="protein sequence ID" value="KIK34725.1"/>
    <property type="molecule type" value="Genomic_DNA"/>
</dbReference>
<evidence type="ECO:0000313" key="1">
    <source>
        <dbReference type="EMBL" id="KIK34725.1"/>
    </source>
</evidence>
<gene>
    <name evidence="1" type="ORF">CY34DRAFT_812732</name>
</gene>